<sequence length="297" mass="30505">MNQALGNIVANALATGAGAAVGGESGAFSGYNVDRFNRQLHPEEKTLAKRLAEKSRGKYTQAQIEDQMRIMGVSMNGSYESGAPATLVGTTPTDMGAQWVGANPTADGQIVLTQKTVIANPELQSYIAANADSAVPGQVPNQFNYDRSTDGGPGFNLTGPFTKFDQSDANYVKGTTADTASMVSNTAGWISSTAATGAAVPSPFAPAFGTIAYGATVVGIGADAVSQLVSPNAGQYTYEGALALGGQVVVDKIPVASLVINGTSEAIKKQPFSTTIGNWVGQQLNSIFGPSVDKGKK</sequence>
<evidence type="ECO:0000313" key="1">
    <source>
        <dbReference type="EMBL" id="MDR8754162.1"/>
    </source>
</evidence>
<proteinExistence type="predicted"/>
<comment type="caution">
    <text evidence="1">The sequence shown here is derived from an EMBL/GenBank/DDBJ whole genome shotgun (WGS) entry which is preliminary data.</text>
</comment>
<dbReference type="Proteomes" id="UP001248067">
    <property type="component" value="Unassembled WGS sequence"/>
</dbReference>
<dbReference type="EMBL" id="VJSY01000016">
    <property type="protein sequence ID" value="MDR8754162.1"/>
    <property type="molecule type" value="Genomic_DNA"/>
</dbReference>
<accession>A0ABU2E2S4</accession>
<protein>
    <recommendedName>
        <fullName evidence="3">Hemolysin</fullName>
    </recommendedName>
</protein>
<evidence type="ECO:0008006" key="3">
    <source>
        <dbReference type="Google" id="ProtNLM"/>
    </source>
</evidence>
<organism evidence="1 2">
    <name type="scientific">Burkholderia pseudomultivorans</name>
    <dbReference type="NCBI Taxonomy" id="1207504"/>
    <lineage>
        <taxon>Bacteria</taxon>
        <taxon>Pseudomonadati</taxon>
        <taxon>Pseudomonadota</taxon>
        <taxon>Betaproteobacteria</taxon>
        <taxon>Burkholderiales</taxon>
        <taxon>Burkholderiaceae</taxon>
        <taxon>Burkholderia</taxon>
        <taxon>Burkholderia cepacia complex</taxon>
    </lineage>
</organism>
<gene>
    <name evidence="1" type="ORF">FEQ00_02585</name>
</gene>
<evidence type="ECO:0000313" key="2">
    <source>
        <dbReference type="Proteomes" id="UP001248067"/>
    </source>
</evidence>
<keyword evidence="2" id="KW-1185">Reference proteome</keyword>
<reference evidence="1 2" key="1">
    <citation type="submission" date="2019-06" db="EMBL/GenBank/DDBJ databases">
        <title>Evolution of Burkholderia multivorans in the lungs of Cystic Fibrosis patients.</title>
        <authorList>
            <person name="Moreira L.M."/>
        </authorList>
    </citation>
    <scope>NUCLEOTIDE SEQUENCE [LARGE SCALE GENOMIC DNA]</scope>
    <source>
        <strain evidence="1 2">VC13239</strain>
    </source>
</reference>
<name>A0ABU2E2S4_9BURK</name>